<dbReference type="InterPro" id="IPR050697">
    <property type="entry name" value="Adenylyl/Guanylyl_Cyclase_3/4"/>
</dbReference>
<accession>I4B9X9</accession>
<keyword evidence="4" id="KW-1185">Reference proteome</keyword>
<proteinExistence type="predicted"/>
<dbReference type="KEGG" id="tpx:Turpa_3449"/>
<dbReference type="STRING" id="869212.Turpa_3449"/>
<dbReference type="InterPro" id="IPR001054">
    <property type="entry name" value="A/G_cyclase"/>
</dbReference>
<dbReference type="GO" id="GO:0009190">
    <property type="term" value="P:cyclic nucleotide biosynthetic process"/>
    <property type="evidence" value="ECO:0007669"/>
    <property type="project" value="InterPro"/>
</dbReference>
<feature type="transmembrane region" description="Helical" evidence="1">
    <location>
        <begin position="78"/>
        <end position="100"/>
    </location>
</feature>
<feature type="domain" description="Guanylate cyclase" evidence="2">
    <location>
        <begin position="166"/>
        <end position="295"/>
    </location>
</feature>
<dbReference type="OrthoDB" id="9806704at2"/>
<gene>
    <name evidence="3" type="ordered locus">Turpa_3449</name>
</gene>
<dbReference type="PROSITE" id="PS50125">
    <property type="entry name" value="GUANYLATE_CYCLASE_2"/>
    <property type="match status" value="1"/>
</dbReference>
<evidence type="ECO:0000313" key="3">
    <source>
        <dbReference type="EMBL" id="AFM14086.1"/>
    </source>
</evidence>
<dbReference type="Proteomes" id="UP000006048">
    <property type="component" value="Chromosome"/>
</dbReference>
<dbReference type="Gene3D" id="3.30.70.1230">
    <property type="entry name" value="Nucleotide cyclase"/>
    <property type="match status" value="1"/>
</dbReference>
<dbReference type="RefSeq" id="WP_014804577.1">
    <property type="nucleotide sequence ID" value="NC_018020.1"/>
</dbReference>
<dbReference type="SMART" id="SM00044">
    <property type="entry name" value="CYCc"/>
    <property type="match status" value="1"/>
</dbReference>
<dbReference type="AlphaFoldDB" id="I4B9X9"/>
<dbReference type="CDD" id="cd07302">
    <property type="entry name" value="CHD"/>
    <property type="match status" value="1"/>
</dbReference>
<protein>
    <submittedName>
        <fullName evidence="3">Adenylate/guanylate cyclase</fullName>
    </submittedName>
</protein>
<dbReference type="GO" id="GO:0004016">
    <property type="term" value="F:adenylate cyclase activity"/>
    <property type="evidence" value="ECO:0007669"/>
    <property type="project" value="UniProtKB-ARBA"/>
</dbReference>
<reference evidence="3 4" key="1">
    <citation type="submission" date="2012-06" db="EMBL/GenBank/DDBJ databases">
        <title>The complete chromosome of genome of Turneriella parva DSM 21527.</title>
        <authorList>
            <consortium name="US DOE Joint Genome Institute (JGI-PGF)"/>
            <person name="Lucas S."/>
            <person name="Han J."/>
            <person name="Lapidus A."/>
            <person name="Bruce D."/>
            <person name="Goodwin L."/>
            <person name="Pitluck S."/>
            <person name="Peters L."/>
            <person name="Kyrpides N."/>
            <person name="Mavromatis K."/>
            <person name="Ivanova N."/>
            <person name="Mikhailova N."/>
            <person name="Chertkov O."/>
            <person name="Detter J.C."/>
            <person name="Tapia R."/>
            <person name="Han C."/>
            <person name="Land M."/>
            <person name="Hauser L."/>
            <person name="Markowitz V."/>
            <person name="Cheng J.-F."/>
            <person name="Hugenholtz P."/>
            <person name="Woyke T."/>
            <person name="Wu D."/>
            <person name="Gronow S."/>
            <person name="Wellnitz S."/>
            <person name="Brambilla E."/>
            <person name="Klenk H.-P."/>
            <person name="Eisen J.A."/>
        </authorList>
    </citation>
    <scope>NUCLEOTIDE SEQUENCE [LARGE SCALE GENOMIC DNA]</scope>
    <source>
        <strain evidence="4">ATCC BAA-1111 / DSM 21527 / NCTC 11395 / H</strain>
    </source>
</reference>
<dbReference type="EMBL" id="CP002959">
    <property type="protein sequence ID" value="AFM14086.1"/>
    <property type="molecule type" value="Genomic_DNA"/>
</dbReference>
<evidence type="ECO:0000259" key="2">
    <source>
        <dbReference type="PROSITE" id="PS50125"/>
    </source>
</evidence>
<sequence>MLKRNAILAAKLTVIASLFATSISSWQNYSANGYVGWHSFANGLVDGFFIVGFLSTYKLIISDVLLRRFFSRLSFVRTLILNSIAYSFLILFGRALGRFIMEYEHFVLLPTGTDIARQHFYQALGAALIFSLLLNFLLQNSRLLGPRVMANFITGRYHHPIYEKRIVLFMDLKSSTTLTEKLGDQRYLDFMSETFSDLTEAIIATDAEIYKYVGDEIILSWPVPRGLREGNCLKLPLLIQKFFEEHSEHYKKRYGHSPEFRTGIHMGELVIGEVGVLKREIALIGDVMNTAARIAAYTRECGQNLLISGELKDALEKQREYQFSPLGPVVLRGKADGIELFSIARSS</sequence>
<dbReference type="HOGENOM" id="CLU_055425_0_0_12"/>
<keyword evidence="1" id="KW-0472">Membrane</keyword>
<dbReference type="InterPro" id="IPR029787">
    <property type="entry name" value="Nucleotide_cyclase"/>
</dbReference>
<evidence type="ECO:0000256" key="1">
    <source>
        <dbReference type="SAM" id="Phobius"/>
    </source>
</evidence>
<keyword evidence="1" id="KW-1133">Transmembrane helix</keyword>
<dbReference type="PANTHER" id="PTHR43081:SF1">
    <property type="entry name" value="ADENYLATE CYCLASE, TERMINAL-DIFFERENTIATION SPECIFIC"/>
    <property type="match status" value="1"/>
</dbReference>
<feature type="transmembrane region" description="Helical" evidence="1">
    <location>
        <begin position="44"/>
        <end position="66"/>
    </location>
</feature>
<organism evidence="3 4">
    <name type="scientific">Turneriella parva (strain ATCC BAA-1111 / DSM 21527 / NCTC 11395 / H)</name>
    <name type="common">Leptospira parva</name>
    <dbReference type="NCBI Taxonomy" id="869212"/>
    <lineage>
        <taxon>Bacteria</taxon>
        <taxon>Pseudomonadati</taxon>
        <taxon>Spirochaetota</taxon>
        <taxon>Spirochaetia</taxon>
        <taxon>Leptospirales</taxon>
        <taxon>Leptospiraceae</taxon>
        <taxon>Turneriella</taxon>
    </lineage>
</organism>
<dbReference type="Pfam" id="PF00211">
    <property type="entry name" value="Guanylate_cyc"/>
    <property type="match status" value="1"/>
</dbReference>
<name>I4B9X9_TURPD</name>
<dbReference type="GO" id="GO:0035556">
    <property type="term" value="P:intracellular signal transduction"/>
    <property type="evidence" value="ECO:0007669"/>
    <property type="project" value="InterPro"/>
</dbReference>
<dbReference type="PANTHER" id="PTHR43081">
    <property type="entry name" value="ADENYLATE CYCLASE, TERMINAL-DIFFERENTIATION SPECIFIC-RELATED"/>
    <property type="match status" value="1"/>
</dbReference>
<dbReference type="SUPFAM" id="SSF55073">
    <property type="entry name" value="Nucleotide cyclase"/>
    <property type="match status" value="1"/>
</dbReference>
<feature type="transmembrane region" description="Helical" evidence="1">
    <location>
        <begin position="120"/>
        <end position="138"/>
    </location>
</feature>
<evidence type="ECO:0000313" key="4">
    <source>
        <dbReference type="Proteomes" id="UP000006048"/>
    </source>
</evidence>
<keyword evidence="1" id="KW-0812">Transmembrane</keyword>